<reference evidence="11" key="1">
    <citation type="submission" date="2012-12" db="EMBL/GenBank/DDBJ databases">
        <authorList>
            <person name="Hellsten U."/>
            <person name="Grimwood J."/>
            <person name="Chapman J.A."/>
            <person name="Shapiro H."/>
            <person name="Aerts A."/>
            <person name="Otillar R.P."/>
            <person name="Terry A.Y."/>
            <person name="Boore J.L."/>
            <person name="Simakov O."/>
            <person name="Marletaz F."/>
            <person name="Cho S.-J."/>
            <person name="Edsinger-Gonzales E."/>
            <person name="Havlak P."/>
            <person name="Kuo D.-H."/>
            <person name="Larsson T."/>
            <person name="Lv J."/>
            <person name="Arendt D."/>
            <person name="Savage R."/>
            <person name="Osoegawa K."/>
            <person name="de Jong P."/>
            <person name="Lindberg D.R."/>
            <person name="Seaver E.C."/>
            <person name="Weisblat D.A."/>
            <person name="Putnam N.H."/>
            <person name="Grigoriev I.V."/>
            <person name="Rokhsar D.S."/>
        </authorList>
    </citation>
    <scope>NUCLEOTIDE SEQUENCE</scope>
    <source>
        <strain evidence="11">I ESC-2004</strain>
    </source>
</reference>
<dbReference type="InterPro" id="IPR006201">
    <property type="entry name" value="Neur_channel"/>
</dbReference>
<dbReference type="CDD" id="cd19051">
    <property type="entry name" value="LGIC_TM_cation"/>
    <property type="match status" value="1"/>
</dbReference>
<dbReference type="FunFam" id="1.20.58.390:FF:000043">
    <property type="entry name" value="AcetylCholine Receptor"/>
    <property type="match status" value="1"/>
</dbReference>
<dbReference type="SUPFAM" id="SSF90112">
    <property type="entry name" value="Neurotransmitter-gated ion-channel transmembrane pore"/>
    <property type="match status" value="1"/>
</dbReference>
<evidence type="ECO:0000313" key="10">
    <source>
        <dbReference type="EnsemblMetazoa" id="CapteP99765"/>
    </source>
</evidence>
<name>R7UWK8_CAPTE</name>
<organism evidence="9">
    <name type="scientific">Capitella teleta</name>
    <name type="common">Polychaete worm</name>
    <dbReference type="NCBI Taxonomy" id="283909"/>
    <lineage>
        <taxon>Eukaryota</taxon>
        <taxon>Metazoa</taxon>
        <taxon>Spiralia</taxon>
        <taxon>Lophotrochozoa</taxon>
        <taxon>Annelida</taxon>
        <taxon>Polychaeta</taxon>
        <taxon>Sedentaria</taxon>
        <taxon>Scolecida</taxon>
        <taxon>Capitellidae</taxon>
        <taxon>Capitella</taxon>
    </lineage>
</organism>
<dbReference type="Pfam" id="PF02932">
    <property type="entry name" value="Neur_chan_memb"/>
    <property type="match status" value="1"/>
</dbReference>
<gene>
    <name evidence="9" type="ORF">CAPTEDRAFT_99765</name>
</gene>
<feature type="domain" description="Neurotransmitter-gated ion-channel transmembrane" evidence="8">
    <location>
        <begin position="237"/>
        <end position="459"/>
    </location>
</feature>
<dbReference type="PRINTS" id="PR00252">
    <property type="entry name" value="NRIONCHANNEL"/>
</dbReference>
<reference evidence="10" key="3">
    <citation type="submission" date="2015-06" db="UniProtKB">
        <authorList>
            <consortium name="EnsemblMetazoa"/>
        </authorList>
    </citation>
    <scope>IDENTIFICATION</scope>
</reference>
<proteinExistence type="inferred from homology"/>
<dbReference type="InterPro" id="IPR038050">
    <property type="entry name" value="Neuro_actylchol_rec"/>
</dbReference>
<comment type="similarity">
    <text evidence="5">Belongs to the ligand-gated ion channel (TC 1.A.9) family.</text>
</comment>
<feature type="transmembrane region" description="Helical" evidence="5">
    <location>
        <begin position="264"/>
        <end position="284"/>
    </location>
</feature>
<evidence type="ECO:0000256" key="2">
    <source>
        <dbReference type="ARBA" id="ARBA00022692"/>
    </source>
</evidence>
<dbReference type="EMBL" id="KB297286">
    <property type="protein sequence ID" value="ELU10674.1"/>
    <property type="molecule type" value="Genomic_DNA"/>
</dbReference>
<evidence type="ECO:0008006" key="12">
    <source>
        <dbReference type="Google" id="ProtNLM"/>
    </source>
</evidence>
<keyword evidence="11" id="KW-1185">Reference proteome</keyword>
<evidence type="ECO:0000256" key="5">
    <source>
        <dbReference type="RuleBase" id="RU000687"/>
    </source>
</evidence>
<dbReference type="GO" id="GO:0016020">
    <property type="term" value="C:membrane"/>
    <property type="evidence" value="ECO:0007669"/>
    <property type="project" value="UniProtKB-SubCell"/>
</dbReference>
<dbReference type="AlphaFoldDB" id="R7UWK8"/>
<protein>
    <recommendedName>
        <fullName evidence="12">Neurotransmitter-gated ion-channel ligand-binding domain-containing protein</fullName>
    </recommendedName>
</protein>
<dbReference type="Pfam" id="PF02931">
    <property type="entry name" value="Neur_chan_LBD"/>
    <property type="match status" value="1"/>
</dbReference>
<keyword evidence="5" id="KW-0813">Transport</keyword>
<keyword evidence="5" id="KW-0407">Ion channel</keyword>
<feature type="transmembrane region" description="Helical" evidence="5">
    <location>
        <begin position="443"/>
        <end position="465"/>
    </location>
</feature>
<dbReference type="CDD" id="cd18989">
    <property type="entry name" value="LGIC_ECD_cation"/>
    <property type="match status" value="1"/>
</dbReference>
<evidence type="ECO:0000256" key="3">
    <source>
        <dbReference type="ARBA" id="ARBA00022989"/>
    </source>
</evidence>
<sequence length="479" mass="54537">MCFVLFFIAGKGCPKGDCPGGTEQKLIAHLLRNYDTDARGVAQANMTVEVKIQLLLLRIHGLDERSQVLTVTGLIIADWQDDRLKWNKEDYEDLTDIVIKPERIWLPELALMNGADELAPDFHKIRVLIRHDGHVHWEPGGIFTTTCDIDIRYFPFDDQFCPIQFGAWAYYSARMNVTNSSHVVERHGFKKNGEWDMYETTSMWRETILPCCPDTKYSSVEFTLYLRRRYTFYMMNIILPCTLLSILVMIVFCLPPDAGEKISLGISVLLAFTVFLLMVAENVPRTSLHIPIMGELVYLTCTMALGTVSVCLTVLVLNLHHRDVERPVPRWMRILFLKWLATIICVHARKPKTMAGNFLLDHPESGTKKNGSINIKTGLHRIARDAGLLRPMLSGSNGELPNSSPPRETRYSDPVLPPSKSGNPGKMDKTHEWKEIAHVLDRLFFWIVFIFMSASALIILLVPVYKEAFLDIGPPDYLT</sequence>
<feature type="region of interest" description="Disordered" evidence="6">
    <location>
        <begin position="395"/>
        <end position="428"/>
    </location>
</feature>
<dbReference type="PANTHER" id="PTHR18945">
    <property type="entry name" value="NEUROTRANSMITTER GATED ION CHANNEL"/>
    <property type="match status" value="1"/>
</dbReference>
<reference evidence="9 11" key="2">
    <citation type="journal article" date="2013" name="Nature">
        <title>Insights into bilaterian evolution from three spiralian genomes.</title>
        <authorList>
            <person name="Simakov O."/>
            <person name="Marletaz F."/>
            <person name="Cho S.J."/>
            <person name="Edsinger-Gonzales E."/>
            <person name="Havlak P."/>
            <person name="Hellsten U."/>
            <person name="Kuo D.H."/>
            <person name="Larsson T."/>
            <person name="Lv J."/>
            <person name="Arendt D."/>
            <person name="Savage R."/>
            <person name="Osoegawa K."/>
            <person name="de Jong P."/>
            <person name="Grimwood J."/>
            <person name="Chapman J.A."/>
            <person name="Shapiro H."/>
            <person name="Aerts A."/>
            <person name="Otillar R.P."/>
            <person name="Terry A.Y."/>
            <person name="Boore J.L."/>
            <person name="Grigoriev I.V."/>
            <person name="Lindberg D.R."/>
            <person name="Seaver E.C."/>
            <person name="Weisblat D.A."/>
            <person name="Putnam N.H."/>
            <person name="Rokhsar D.S."/>
        </authorList>
    </citation>
    <scope>NUCLEOTIDE SEQUENCE</scope>
    <source>
        <strain evidence="9 11">I ESC-2004</strain>
    </source>
</reference>
<accession>R7UWK8</accession>
<dbReference type="OMA" id="WLATIMR"/>
<keyword evidence="4 5" id="KW-0472">Membrane</keyword>
<dbReference type="PROSITE" id="PS00236">
    <property type="entry name" value="NEUROTR_ION_CHANNEL"/>
    <property type="match status" value="1"/>
</dbReference>
<dbReference type="InterPro" id="IPR018000">
    <property type="entry name" value="Neurotransmitter_ion_chnl_CS"/>
</dbReference>
<dbReference type="OrthoDB" id="6270741at2759"/>
<keyword evidence="5" id="KW-0406">Ion transport</keyword>
<comment type="subcellular location">
    <subcellularLocation>
        <location evidence="1">Membrane</location>
        <topology evidence="1">Multi-pass membrane protein</topology>
    </subcellularLocation>
</comment>
<feature type="transmembrane region" description="Helical" evidence="5">
    <location>
        <begin position="232"/>
        <end position="252"/>
    </location>
</feature>
<evidence type="ECO:0000313" key="11">
    <source>
        <dbReference type="Proteomes" id="UP000014760"/>
    </source>
</evidence>
<dbReference type="Gene3D" id="2.70.170.10">
    <property type="entry name" value="Neurotransmitter-gated ion-channel ligand-binding domain"/>
    <property type="match status" value="1"/>
</dbReference>
<dbReference type="InterPro" id="IPR006029">
    <property type="entry name" value="Neurotrans-gated_channel_TM"/>
</dbReference>
<dbReference type="GO" id="GO:0005230">
    <property type="term" value="F:extracellular ligand-gated monoatomic ion channel activity"/>
    <property type="evidence" value="ECO:0007669"/>
    <property type="project" value="InterPro"/>
</dbReference>
<dbReference type="EMBL" id="AMQN01005976">
    <property type="status" value="NOT_ANNOTATED_CDS"/>
    <property type="molecule type" value="Genomic_DNA"/>
</dbReference>
<dbReference type="InterPro" id="IPR036734">
    <property type="entry name" value="Neur_chan_lig-bd_sf"/>
</dbReference>
<dbReference type="InterPro" id="IPR006202">
    <property type="entry name" value="Neur_chan_lig-bd"/>
</dbReference>
<feature type="domain" description="Neurotransmitter-gated ion-channel ligand-binding" evidence="7">
    <location>
        <begin position="23"/>
        <end position="230"/>
    </location>
</feature>
<feature type="compositionally biased region" description="Polar residues" evidence="6">
    <location>
        <begin position="395"/>
        <end position="406"/>
    </location>
</feature>
<keyword evidence="3 5" id="KW-1133">Transmembrane helix</keyword>
<evidence type="ECO:0000259" key="7">
    <source>
        <dbReference type="Pfam" id="PF02931"/>
    </source>
</evidence>
<keyword evidence="2 5" id="KW-0812">Transmembrane</keyword>
<evidence type="ECO:0000313" key="9">
    <source>
        <dbReference type="EMBL" id="ELU10674.1"/>
    </source>
</evidence>
<evidence type="ECO:0000256" key="4">
    <source>
        <dbReference type="ARBA" id="ARBA00023136"/>
    </source>
</evidence>
<dbReference type="Proteomes" id="UP000014760">
    <property type="component" value="Unassembled WGS sequence"/>
</dbReference>
<evidence type="ECO:0000256" key="1">
    <source>
        <dbReference type="ARBA" id="ARBA00004141"/>
    </source>
</evidence>
<dbReference type="HOGENOM" id="CLU_018074_0_1_1"/>
<dbReference type="Gene3D" id="1.20.58.390">
    <property type="entry name" value="Neurotransmitter-gated ion-channel transmembrane domain"/>
    <property type="match status" value="2"/>
</dbReference>
<dbReference type="InterPro" id="IPR036719">
    <property type="entry name" value="Neuro-gated_channel_TM_sf"/>
</dbReference>
<dbReference type="STRING" id="283909.R7UWK8"/>
<feature type="transmembrane region" description="Helical" evidence="5">
    <location>
        <begin position="296"/>
        <end position="319"/>
    </location>
</feature>
<dbReference type="SUPFAM" id="SSF63712">
    <property type="entry name" value="Nicotinic receptor ligand binding domain-like"/>
    <property type="match status" value="1"/>
</dbReference>
<dbReference type="FunFam" id="2.70.170.10:FF:000028">
    <property type="entry name" value="AcetylCholine Receptor"/>
    <property type="match status" value="1"/>
</dbReference>
<dbReference type="EnsemblMetazoa" id="CapteT99765">
    <property type="protein sequence ID" value="CapteP99765"/>
    <property type="gene ID" value="CapteG99765"/>
</dbReference>
<evidence type="ECO:0000256" key="6">
    <source>
        <dbReference type="SAM" id="MobiDB-lite"/>
    </source>
</evidence>
<evidence type="ECO:0000259" key="8">
    <source>
        <dbReference type="Pfam" id="PF02932"/>
    </source>
</evidence>
<dbReference type="GO" id="GO:0004888">
    <property type="term" value="F:transmembrane signaling receptor activity"/>
    <property type="evidence" value="ECO:0007669"/>
    <property type="project" value="InterPro"/>
</dbReference>